<dbReference type="AlphaFoldDB" id="A0A1M5LZ58"/>
<dbReference type="GO" id="GO:0006145">
    <property type="term" value="P:purine nucleobase catabolic process"/>
    <property type="evidence" value="ECO:0007669"/>
    <property type="project" value="TreeGrafter"/>
</dbReference>
<dbReference type="SUPFAM" id="SSF51338">
    <property type="entry name" value="Composite domain of metallo-dependent hydrolases"/>
    <property type="match status" value="1"/>
</dbReference>
<dbReference type="PANTHER" id="PTHR43668">
    <property type="entry name" value="ALLANTOINASE"/>
    <property type="match status" value="1"/>
</dbReference>
<dbReference type="Gene3D" id="3.20.20.140">
    <property type="entry name" value="Metal-dependent hydrolases"/>
    <property type="match status" value="1"/>
</dbReference>
<gene>
    <name evidence="2" type="ORF">SAMN05443575_2587</name>
</gene>
<organism evidence="2 3">
    <name type="scientific">Jatrophihabitans endophyticus</name>
    <dbReference type="NCBI Taxonomy" id="1206085"/>
    <lineage>
        <taxon>Bacteria</taxon>
        <taxon>Bacillati</taxon>
        <taxon>Actinomycetota</taxon>
        <taxon>Actinomycetes</taxon>
        <taxon>Jatrophihabitantales</taxon>
        <taxon>Jatrophihabitantaceae</taxon>
        <taxon>Jatrophihabitans</taxon>
    </lineage>
</organism>
<dbReference type="GO" id="GO:0005737">
    <property type="term" value="C:cytoplasm"/>
    <property type="evidence" value="ECO:0007669"/>
    <property type="project" value="TreeGrafter"/>
</dbReference>
<dbReference type="Gene3D" id="2.30.40.10">
    <property type="entry name" value="Urease, subunit C, domain 1"/>
    <property type="match status" value="1"/>
</dbReference>
<sequence>MTTLDLLVTDVQVVRPDRAEVERVDLGVKDGVFTRIETGIDPAEATTVVDGRGLLAFPGAVDAHQHWGIYNPLPDDTGTESRACAQGGVTTSLTYMRTGQYYMNRGGSYHDVFPAVLAASEGRSYVDYAFHLAPMMKEHIDEIPWLVAEQGVTSFKIFMFYGSHGLHGRSANQSDFLMIPEGERYDIAHFEFVMRGIQAAREKLPEHADSISLSLHCETAEIMTAYTKLVEQTGRHDLEAYSDSRPPHSEGLAVTIASYLAHETGLPTINLLHLSSAKAMEAAMLMARTFPHVDFRREVTIGHLLADITTASGLGAKVNPPIRPRADVEALWEHLLAGDVSWVVSDHACCKDEHKFGEPRDDVFAGKSGFGGTEYLLPGLVGEGRKRGLSYQQVAQLVSWNPAQRFGLHSKGTIELGYDADFALVDPDRAWTVRAADSLSTQEYTPFEGMEIGATVTDTFVRGAHVLADGAINGEPTGRYLHRPTARDAG</sequence>
<reference evidence="2 3" key="1">
    <citation type="submission" date="2016-11" db="EMBL/GenBank/DDBJ databases">
        <authorList>
            <person name="Jaros S."/>
            <person name="Januszkiewicz K."/>
            <person name="Wedrychowicz H."/>
        </authorList>
    </citation>
    <scope>NUCLEOTIDE SEQUENCE [LARGE SCALE GENOMIC DNA]</scope>
    <source>
        <strain evidence="2 3">DSM 45627</strain>
    </source>
</reference>
<dbReference type="InterPro" id="IPR011059">
    <property type="entry name" value="Metal-dep_hydrolase_composite"/>
</dbReference>
<dbReference type="RefSeq" id="WP_073390713.1">
    <property type="nucleotide sequence ID" value="NZ_FQVU01000003.1"/>
</dbReference>
<evidence type="ECO:0000313" key="2">
    <source>
        <dbReference type="EMBL" id="SHG70347.1"/>
    </source>
</evidence>
<dbReference type="STRING" id="1206085.SAMN05443575_2587"/>
<dbReference type="Proteomes" id="UP000186132">
    <property type="component" value="Unassembled WGS sequence"/>
</dbReference>
<dbReference type="OrthoDB" id="9803027at2"/>
<name>A0A1M5LZ58_9ACTN</name>
<evidence type="ECO:0000313" key="3">
    <source>
        <dbReference type="Proteomes" id="UP000186132"/>
    </source>
</evidence>
<dbReference type="InterPro" id="IPR032466">
    <property type="entry name" value="Metal_Hydrolase"/>
</dbReference>
<proteinExistence type="predicted"/>
<keyword evidence="3" id="KW-1185">Reference proteome</keyword>
<protein>
    <submittedName>
        <fullName evidence="2">Allantoinase</fullName>
    </submittedName>
</protein>
<dbReference type="GO" id="GO:0004038">
    <property type="term" value="F:allantoinase activity"/>
    <property type="evidence" value="ECO:0007669"/>
    <property type="project" value="TreeGrafter"/>
</dbReference>
<dbReference type="PANTHER" id="PTHR43668:SF2">
    <property type="entry name" value="ALLANTOINASE"/>
    <property type="match status" value="1"/>
</dbReference>
<evidence type="ECO:0000259" key="1">
    <source>
        <dbReference type="Pfam" id="PF01979"/>
    </source>
</evidence>
<dbReference type="Pfam" id="PF01979">
    <property type="entry name" value="Amidohydro_1"/>
    <property type="match status" value="1"/>
</dbReference>
<accession>A0A1M5LZ58</accession>
<dbReference type="InterPro" id="IPR006680">
    <property type="entry name" value="Amidohydro-rel"/>
</dbReference>
<feature type="domain" description="Amidohydrolase-related" evidence="1">
    <location>
        <begin position="286"/>
        <end position="463"/>
    </location>
</feature>
<dbReference type="InterPro" id="IPR050138">
    <property type="entry name" value="DHOase/Allantoinase_Hydrolase"/>
</dbReference>
<dbReference type="SUPFAM" id="SSF51556">
    <property type="entry name" value="Metallo-dependent hydrolases"/>
    <property type="match status" value="1"/>
</dbReference>
<dbReference type="EMBL" id="FQVU01000003">
    <property type="protein sequence ID" value="SHG70347.1"/>
    <property type="molecule type" value="Genomic_DNA"/>
</dbReference>